<dbReference type="InterPro" id="IPR032676">
    <property type="entry name" value="YkuD_2"/>
</dbReference>
<dbReference type="EMBL" id="CP095061">
    <property type="protein sequence ID" value="UOQ68286.1"/>
    <property type="molecule type" value="Genomic_DNA"/>
</dbReference>
<dbReference type="Proteomes" id="UP000830401">
    <property type="component" value="Chromosome"/>
</dbReference>
<evidence type="ECO:0000313" key="1">
    <source>
        <dbReference type="EMBL" id="UOQ68286.1"/>
    </source>
</evidence>
<name>A0ABY4GBL7_9BACT</name>
<dbReference type="PANTHER" id="PTHR38477:SF1">
    <property type="entry name" value="MUREIN L,D-TRANSPEPTIDASE CATALYTIC DOMAIN FAMILY PROTEIN"/>
    <property type="match status" value="1"/>
</dbReference>
<dbReference type="Pfam" id="PF13645">
    <property type="entry name" value="YkuD_2"/>
    <property type="match status" value="1"/>
</dbReference>
<dbReference type="RefSeq" id="WP_245125199.1">
    <property type="nucleotide sequence ID" value="NZ_CP095061.1"/>
</dbReference>
<reference evidence="1" key="1">
    <citation type="submission" date="2022-04" db="EMBL/GenBank/DDBJ databases">
        <title>Hymenobacter sp. isolated from the air.</title>
        <authorList>
            <person name="Won M."/>
            <person name="Lee C.-M."/>
            <person name="Woen H.-Y."/>
            <person name="Kwon S.-W."/>
        </authorList>
    </citation>
    <scope>NUCLEOTIDE SEQUENCE</scope>
    <source>
        <strain evidence="1">5420S-77</strain>
    </source>
</reference>
<organism evidence="1 2">
    <name type="scientific">Hymenobacter volaticus</name>
    <dbReference type="NCBI Taxonomy" id="2932254"/>
    <lineage>
        <taxon>Bacteria</taxon>
        <taxon>Pseudomonadati</taxon>
        <taxon>Bacteroidota</taxon>
        <taxon>Cytophagia</taxon>
        <taxon>Cytophagales</taxon>
        <taxon>Hymenobacteraceae</taxon>
        <taxon>Hymenobacter</taxon>
    </lineage>
</organism>
<sequence>MAAFEQFVLTSYMKAKLVNYGVPVNVYREALMGYYSLSQRGQISPNRQVLTIIDFERPSRQKRLWVIDLKKQTVLFHSLVAHGRNTGDDLARTFSNREGSEMSSLGFYTTGSTYQGKHGLSLKLHGQDPGYNTNAANRAVVVHGADYVSEEFVRQHGRLGRSQGCPALPAQQSSAIIRVIQGGTVIYAHGPSQVRYTSGWLQLDPALLAFAQRQGLARS</sequence>
<accession>A0ABY4GBL7</accession>
<protein>
    <submittedName>
        <fullName evidence="1">Murein L,D-transpeptidase catalytic domain family protein</fullName>
    </submittedName>
</protein>
<proteinExistence type="predicted"/>
<keyword evidence="2" id="KW-1185">Reference proteome</keyword>
<dbReference type="PANTHER" id="PTHR38477">
    <property type="entry name" value="HYPOTHETICAL EXPORTED PROTEIN"/>
    <property type="match status" value="1"/>
</dbReference>
<gene>
    <name evidence="1" type="ORF">MUN86_10775</name>
</gene>
<evidence type="ECO:0000313" key="2">
    <source>
        <dbReference type="Proteomes" id="UP000830401"/>
    </source>
</evidence>